<reference evidence="4 5" key="1">
    <citation type="submission" date="2020-10" db="EMBL/GenBank/DDBJ databases">
        <title>Connecting structure to function with the recovery of over 1000 high-quality activated sludge metagenome-assembled genomes encoding full-length rRNA genes using long-read sequencing.</title>
        <authorList>
            <person name="Singleton C.M."/>
            <person name="Petriglieri F."/>
            <person name="Kristensen J.M."/>
            <person name="Kirkegaard R.H."/>
            <person name="Michaelsen T.Y."/>
            <person name="Andersen M.H."/>
            <person name="Karst S.M."/>
            <person name="Dueholm M.S."/>
            <person name="Nielsen P.H."/>
            <person name="Albertsen M."/>
        </authorList>
    </citation>
    <scope>NUCLEOTIDE SEQUENCE [LARGE SCALE GENOMIC DNA]</scope>
    <source>
        <strain evidence="4">OdNE_18-Q3-R46-58_MAXAC.008</strain>
    </source>
</reference>
<dbReference type="AlphaFoldDB" id="A0A936F257"/>
<keyword evidence="1" id="KW-0560">Oxidoreductase</keyword>
<comment type="caution">
    <text evidence="4">The sequence shown here is derived from an EMBL/GenBank/DDBJ whole genome shotgun (WGS) entry which is preliminary data.</text>
</comment>
<name>A0A936F257_9BACT</name>
<dbReference type="EMBL" id="JADKCH010000007">
    <property type="protein sequence ID" value="MBK8572713.1"/>
    <property type="molecule type" value="Genomic_DNA"/>
</dbReference>
<dbReference type="Gene3D" id="3.40.50.970">
    <property type="match status" value="1"/>
</dbReference>
<dbReference type="SUPFAM" id="SSF53323">
    <property type="entry name" value="Pyruvate-ferredoxin oxidoreductase, PFOR, domain III"/>
    <property type="match status" value="1"/>
</dbReference>
<dbReference type="CDD" id="cd07034">
    <property type="entry name" value="TPP_PYR_PFOR_IOR-alpha_like"/>
    <property type="match status" value="1"/>
</dbReference>
<dbReference type="GO" id="GO:0016903">
    <property type="term" value="F:oxidoreductase activity, acting on the aldehyde or oxo group of donors"/>
    <property type="evidence" value="ECO:0007669"/>
    <property type="project" value="InterPro"/>
</dbReference>
<dbReference type="SUPFAM" id="SSF52922">
    <property type="entry name" value="TK C-terminal domain-like"/>
    <property type="match status" value="1"/>
</dbReference>
<dbReference type="PANTHER" id="PTHR32154:SF29">
    <property type="entry name" value="BLR6743 PROTEIN"/>
    <property type="match status" value="1"/>
</dbReference>
<evidence type="ECO:0000259" key="3">
    <source>
        <dbReference type="Pfam" id="PF01855"/>
    </source>
</evidence>
<dbReference type="Pfam" id="PF01558">
    <property type="entry name" value="POR"/>
    <property type="match status" value="1"/>
</dbReference>
<sequence length="607" mass="66125">MTASLAAPSTPVGAKTRINDFSIQVATVNGSGSQTANTVLLRAIFQMGVFVSGKNLFPSNIAGLPTWFTIRASAKGYVARKASNEMLILMNAETAKEDIAKADPGALVIYDEPLQLDKLRADLSYIPVPFQKLVTASCPEPKLHKLVKNMIYVGVAARLLSVDMEEVKKAITKQLKGKAKAIEINQAAAVAGYDWAMENLEDQDHIKVVRDNKTSGLIIVDGNEACALGALFAGVTVVGWYPITPASSLVETFIDYAEEYRKDPATGKSTVAIVQMEDELASAGVVLAAGWAGARSMTSTAGPGVSLMSEFIGLGYYVEAPGVFFNVARTGPSTGLPTRTQQSDVELCAKCSHGDTQHINLYPGNMEECFQFAYDAFDLAERFQTPIFVVTDLDLGMQNWSSKPFAYPAKPYDRGKVLNQQQLAEAKDWGRYKDVDGDGICYRSLPGTAGGKGSYFTRGSGHNAYAQYSEKPEDYVEVVDRLRRKYETAKTHVPTPVFRNLGSAKGVLAFGSSDPAVIEAQDILAEGGLKTDYLRLRALPFTAEVDAFVNEKEVVYVVEQNRDGQMANLFRETYPEHATKFKSVLHYNGHAIDAKCIVDQITAFEQK</sequence>
<dbReference type="InterPro" id="IPR009014">
    <property type="entry name" value="Transketo_C/PFOR_II"/>
</dbReference>
<feature type="domain" description="Pyruvate flavodoxin/ferredoxin oxidoreductase pyrimidine binding" evidence="3">
    <location>
        <begin position="229"/>
        <end position="392"/>
    </location>
</feature>
<dbReference type="InterPro" id="IPR022367">
    <property type="entry name" value="2-oxoacid/accept_OxRdtase_asu"/>
</dbReference>
<dbReference type="InterPro" id="IPR050722">
    <property type="entry name" value="Pyruvate:ferred/Flavod_OxRd"/>
</dbReference>
<dbReference type="GO" id="GO:0006979">
    <property type="term" value="P:response to oxidative stress"/>
    <property type="evidence" value="ECO:0007669"/>
    <property type="project" value="TreeGrafter"/>
</dbReference>
<dbReference type="InterPro" id="IPR002869">
    <property type="entry name" value="Pyrv_flavodox_OxRed_cen"/>
</dbReference>
<dbReference type="InterPro" id="IPR002880">
    <property type="entry name" value="Pyrv_Fd/Flavodoxin_OxRdtase_N"/>
</dbReference>
<dbReference type="Proteomes" id="UP000709959">
    <property type="component" value="Unassembled WGS sequence"/>
</dbReference>
<dbReference type="InterPro" id="IPR019752">
    <property type="entry name" value="Pyrv/ketoisovalerate_OxRed_cat"/>
</dbReference>
<feature type="domain" description="Pyruvate/ketoisovalerate oxidoreductase catalytic" evidence="2">
    <location>
        <begin position="30"/>
        <end position="194"/>
    </location>
</feature>
<protein>
    <submittedName>
        <fullName evidence="4">2-oxoacid:acceptor oxidoreductase subunit alpha</fullName>
    </submittedName>
</protein>
<evidence type="ECO:0000259" key="2">
    <source>
        <dbReference type="Pfam" id="PF01558"/>
    </source>
</evidence>
<evidence type="ECO:0000313" key="5">
    <source>
        <dbReference type="Proteomes" id="UP000709959"/>
    </source>
</evidence>
<proteinExistence type="predicted"/>
<dbReference type="PANTHER" id="PTHR32154">
    <property type="entry name" value="PYRUVATE-FLAVODOXIN OXIDOREDUCTASE-RELATED"/>
    <property type="match status" value="1"/>
</dbReference>
<dbReference type="InterPro" id="IPR029061">
    <property type="entry name" value="THDP-binding"/>
</dbReference>
<organism evidence="4 5">
    <name type="scientific">Candidatus Geothrix odensensis</name>
    <dbReference type="NCBI Taxonomy" id="2954440"/>
    <lineage>
        <taxon>Bacteria</taxon>
        <taxon>Pseudomonadati</taxon>
        <taxon>Acidobacteriota</taxon>
        <taxon>Holophagae</taxon>
        <taxon>Holophagales</taxon>
        <taxon>Holophagaceae</taxon>
        <taxon>Geothrix</taxon>
    </lineage>
</organism>
<dbReference type="Gene3D" id="3.40.920.10">
    <property type="entry name" value="Pyruvate-ferredoxin oxidoreductase, PFOR, domain III"/>
    <property type="match status" value="1"/>
</dbReference>
<gene>
    <name evidence="4" type="ORF">IPN91_08715</name>
</gene>
<evidence type="ECO:0000256" key="1">
    <source>
        <dbReference type="ARBA" id="ARBA00023002"/>
    </source>
</evidence>
<dbReference type="NCBIfam" id="TIGR03710">
    <property type="entry name" value="OAFO_sf"/>
    <property type="match status" value="1"/>
</dbReference>
<evidence type="ECO:0000313" key="4">
    <source>
        <dbReference type="EMBL" id="MBK8572713.1"/>
    </source>
</evidence>
<dbReference type="Pfam" id="PF01855">
    <property type="entry name" value="POR_N"/>
    <property type="match status" value="1"/>
</dbReference>
<dbReference type="Gene3D" id="3.40.50.920">
    <property type="match status" value="1"/>
</dbReference>
<accession>A0A936F257</accession>
<dbReference type="SUPFAM" id="SSF52518">
    <property type="entry name" value="Thiamin diphosphate-binding fold (THDP-binding)"/>
    <property type="match status" value="1"/>
</dbReference>